<feature type="transmembrane region" description="Helical" evidence="10">
    <location>
        <begin position="96"/>
        <end position="114"/>
    </location>
</feature>
<organism evidence="12 13">
    <name type="scientific">Rhodobacter aestuarii</name>
    <dbReference type="NCBI Taxonomy" id="453582"/>
    <lineage>
        <taxon>Bacteria</taxon>
        <taxon>Pseudomonadati</taxon>
        <taxon>Pseudomonadota</taxon>
        <taxon>Alphaproteobacteria</taxon>
        <taxon>Rhodobacterales</taxon>
        <taxon>Rhodobacter group</taxon>
        <taxon>Rhodobacter</taxon>
    </lineage>
</organism>
<keyword evidence="9 10" id="KW-0472">Membrane</keyword>
<sequence length="366" mass="38377">MTAQPLLAAPHTHTVFTVNRTMLAVVLALTPATVFGLYQFGWPAIFLFITTVASAYLFEILSLWVAGKPIGPFARDGSALLSGWLVAMTLPPYAPWWVGVIGSGIAIVIAKHMFGGLGQNLFNPAMVARAMLLIALPVHMTTWVPPVGLFEGPGFVHSLAITFAGSSEYDAISSASTLSHIKSQLGAGASMGAITPDLADLKARLIGLVPGSMGETSTLLLLAGGLALVFMRIITLAIPLSVLGTIAGLSFIASTLAPDTFAPPILHLTAGSTMLCAFFIATDYVTSPVSALGKVIYGIGIGALIFVIRTWGSFPEGVAFAVLLMNSCTPLIETYVRPRVFGRTRTGKPLPIAKPKRTKQAAGDKA</sequence>
<keyword evidence="6 10" id="KW-1278">Translocase</keyword>
<dbReference type="GO" id="GO:0005886">
    <property type="term" value="C:plasma membrane"/>
    <property type="evidence" value="ECO:0007669"/>
    <property type="project" value="UniProtKB-SubCell"/>
</dbReference>
<evidence type="ECO:0000256" key="1">
    <source>
        <dbReference type="ARBA" id="ARBA00022448"/>
    </source>
</evidence>
<keyword evidence="7 10" id="KW-0249">Electron transport</keyword>
<dbReference type="OrthoDB" id="9776359at2"/>
<comment type="cofactor">
    <cofactor evidence="10">
        <name>FMN</name>
        <dbReference type="ChEBI" id="CHEBI:58210"/>
    </cofactor>
</comment>
<feature type="transmembrane region" description="Helical" evidence="10">
    <location>
        <begin position="44"/>
        <end position="66"/>
    </location>
</feature>
<comment type="function">
    <text evidence="10">Part of a membrane-bound complex that couples electron transfer with translocation of ions across the membrane.</text>
</comment>
<dbReference type="PANTHER" id="PTHR30578">
    <property type="entry name" value="ELECTRON TRANSPORT COMPLEX PROTEIN RNFD"/>
    <property type="match status" value="1"/>
</dbReference>
<evidence type="ECO:0000256" key="10">
    <source>
        <dbReference type="HAMAP-Rule" id="MF_00462"/>
    </source>
</evidence>
<feature type="modified residue" description="FMN phosphoryl threonine" evidence="10">
    <location>
        <position position="177"/>
    </location>
</feature>
<dbReference type="NCBIfam" id="TIGR01946">
    <property type="entry name" value="rnfD"/>
    <property type="match status" value="1"/>
</dbReference>
<gene>
    <name evidence="10" type="primary">rnfD</name>
    <name evidence="12" type="ORF">SAMN05421580_101468</name>
</gene>
<feature type="transmembrane region" description="Helical" evidence="10">
    <location>
        <begin position="233"/>
        <end position="253"/>
    </location>
</feature>
<dbReference type="PANTHER" id="PTHR30578:SF0">
    <property type="entry name" value="ION-TRANSLOCATING OXIDOREDUCTASE COMPLEX SUBUNIT D"/>
    <property type="match status" value="1"/>
</dbReference>
<evidence type="ECO:0000256" key="3">
    <source>
        <dbReference type="ARBA" id="ARBA00022630"/>
    </source>
</evidence>
<keyword evidence="8 10" id="KW-1133">Transmembrane helix</keyword>
<dbReference type="AlphaFoldDB" id="A0A1N7J8T3"/>
<evidence type="ECO:0000256" key="8">
    <source>
        <dbReference type="ARBA" id="ARBA00022989"/>
    </source>
</evidence>
<evidence type="ECO:0000313" key="13">
    <source>
        <dbReference type="Proteomes" id="UP000186221"/>
    </source>
</evidence>
<keyword evidence="10" id="KW-0997">Cell inner membrane</keyword>
<comment type="subunit">
    <text evidence="10">The complex is composed of six subunits: RnfA, RnfB, RnfC, RnfD, RnfE and RnfG.</text>
</comment>
<dbReference type="EMBL" id="FTOG01000001">
    <property type="protein sequence ID" value="SIS45671.1"/>
    <property type="molecule type" value="Genomic_DNA"/>
</dbReference>
<feature type="transmembrane region" description="Helical" evidence="10">
    <location>
        <begin position="317"/>
        <end position="336"/>
    </location>
</feature>
<dbReference type="RefSeq" id="WP_076483400.1">
    <property type="nucleotide sequence ID" value="NZ_FTOG01000001.1"/>
</dbReference>
<accession>A0A1N7J8T3</accession>
<keyword evidence="13" id="KW-1185">Reference proteome</keyword>
<feature type="transmembrane region" description="Helical" evidence="10">
    <location>
        <begin position="265"/>
        <end position="285"/>
    </location>
</feature>
<evidence type="ECO:0000313" key="12">
    <source>
        <dbReference type="EMBL" id="SIS45671.1"/>
    </source>
</evidence>
<keyword evidence="10" id="KW-1003">Cell membrane</keyword>
<evidence type="ECO:0000256" key="4">
    <source>
        <dbReference type="ARBA" id="ARBA00022643"/>
    </source>
</evidence>
<dbReference type="Pfam" id="PF03116">
    <property type="entry name" value="NQR2_RnfD_RnfE"/>
    <property type="match status" value="1"/>
</dbReference>
<dbReference type="GO" id="GO:0055085">
    <property type="term" value="P:transmembrane transport"/>
    <property type="evidence" value="ECO:0007669"/>
    <property type="project" value="InterPro"/>
</dbReference>
<reference evidence="13" key="1">
    <citation type="submission" date="2017-01" db="EMBL/GenBank/DDBJ databases">
        <authorList>
            <person name="Varghese N."/>
            <person name="Submissions S."/>
        </authorList>
    </citation>
    <scope>NUCLEOTIDE SEQUENCE [LARGE SCALE GENOMIC DNA]</scope>
    <source>
        <strain evidence="13">DSM 19945</strain>
    </source>
</reference>
<proteinExistence type="inferred from homology"/>
<feature type="transmembrane region" description="Helical" evidence="10">
    <location>
        <begin position="126"/>
        <end position="144"/>
    </location>
</feature>
<evidence type="ECO:0000256" key="11">
    <source>
        <dbReference type="SAM" id="MobiDB-lite"/>
    </source>
</evidence>
<keyword evidence="3 10" id="KW-0285">Flavoprotein</keyword>
<evidence type="ECO:0000256" key="6">
    <source>
        <dbReference type="ARBA" id="ARBA00022967"/>
    </source>
</evidence>
<keyword evidence="2 10" id="KW-0597">Phosphoprotein</keyword>
<dbReference type="Proteomes" id="UP000186221">
    <property type="component" value="Unassembled WGS sequence"/>
</dbReference>
<feature type="transmembrane region" description="Helical" evidence="10">
    <location>
        <begin position="21"/>
        <end position="38"/>
    </location>
</feature>
<dbReference type="InterPro" id="IPR004338">
    <property type="entry name" value="NqrB/RnfD"/>
</dbReference>
<feature type="transmembrane region" description="Helical" evidence="10">
    <location>
        <begin position="205"/>
        <end position="226"/>
    </location>
</feature>
<comment type="subcellular location">
    <subcellularLocation>
        <location evidence="10">Cell inner membrane</location>
        <topology evidence="10">Multi-pass membrane protein</topology>
    </subcellularLocation>
</comment>
<feature type="transmembrane region" description="Helical" evidence="10">
    <location>
        <begin position="292"/>
        <end position="311"/>
    </location>
</feature>
<dbReference type="GO" id="GO:0022900">
    <property type="term" value="P:electron transport chain"/>
    <property type="evidence" value="ECO:0007669"/>
    <property type="project" value="UniProtKB-UniRule"/>
</dbReference>
<name>A0A1N7J8T3_9RHOB</name>
<keyword evidence="1 10" id="KW-0813">Transport</keyword>
<keyword evidence="5 10" id="KW-0812">Transmembrane</keyword>
<evidence type="ECO:0000256" key="7">
    <source>
        <dbReference type="ARBA" id="ARBA00022982"/>
    </source>
</evidence>
<comment type="similarity">
    <text evidence="10">Belongs to the NqrB/RnfD family.</text>
</comment>
<protein>
    <recommendedName>
        <fullName evidence="10">Ion-translocating oxidoreductase complex subunit D</fullName>
        <ecNumber evidence="10">7.-.-.-</ecNumber>
    </recommendedName>
    <alternativeName>
        <fullName evidence="10">Rnf electron transport complex subunit D</fullName>
    </alternativeName>
</protein>
<dbReference type="STRING" id="453582.SAMN05421580_101468"/>
<feature type="region of interest" description="Disordered" evidence="11">
    <location>
        <begin position="346"/>
        <end position="366"/>
    </location>
</feature>
<evidence type="ECO:0000256" key="9">
    <source>
        <dbReference type="ARBA" id="ARBA00023136"/>
    </source>
</evidence>
<dbReference type="EC" id="7.-.-.-" evidence="10"/>
<dbReference type="InterPro" id="IPR011303">
    <property type="entry name" value="RnfD_bac"/>
</dbReference>
<dbReference type="HAMAP" id="MF_00462">
    <property type="entry name" value="RsxD_RnfD"/>
    <property type="match status" value="1"/>
</dbReference>
<evidence type="ECO:0000256" key="5">
    <source>
        <dbReference type="ARBA" id="ARBA00022692"/>
    </source>
</evidence>
<keyword evidence="4 10" id="KW-0288">FMN</keyword>
<evidence type="ECO:0000256" key="2">
    <source>
        <dbReference type="ARBA" id="ARBA00022553"/>
    </source>
</evidence>